<dbReference type="InterPro" id="IPR023271">
    <property type="entry name" value="Aquaporin-like"/>
</dbReference>
<comment type="caution">
    <text evidence="10">The sequence shown here is derived from an EMBL/GenBank/DDBJ whole genome shotgun (WGS) entry which is preliminary data.</text>
</comment>
<feature type="transmembrane region" description="Helical" evidence="9">
    <location>
        <begin position="162"/>
        <end position="181"/>
    </location>
</feature>
<dbReference type="GO" id="GO:0005886">
    <property type="term" value="C:plasma membrane"/>
    <property type="evidence" value="ECO:0007669"/>
    <property type="project" value="UniProtKB-SubCell"/>
</dbReference>
<dbReference type="InterPro" id="IPR000425">
    <property type="entry name" value="MIP"/>
</dbReference>
<evidence type="ECO:0000256" key="2">
    <source>
        <dbReference type="ARBA" id="ARBA00006175"/>
    </source>
</evidence>
<evidence type="ECO:0000313" key="11">
    <source>
        <dbReference type="Proteomes" id="UP000599312"/>
    </source>
</evidence>
<evidence type="ECO:0000256" key="8">
    <source>
        <dbReference type="RuleBase" id="RU000477"/>
    </source>
</evidence>
<evidence type="ECO:0000313" key="10">
    <source>
        <dbReference type="EMBL" id="MBF9234181.1"/>
    </source>
</evidence>
<feature type="transmembrane region" description="Helical" evidence="9">
    <location>
        <begin position="201"/>
        <end position="222"/>
    </location>
</feature>
<feature type="transmembrane region" description="Helical" evidence="9">
    <location>
        <begin position="80"/>
        <end position="102"/>
    </location>
</feature>
<dbReference type="InterPro" id="IPR034294">
    <property type="entry name" value="Aquaporin_transptr"/>
</dbReference>
<dbReference type="InterPro" id="IPR022357">
    <property type="entry name" value="MIP_CS"/>
</dbReference>
<protein>
    <submittedName>
        <fullName evidence="10">Aquaporin</fullName>
    </submittedName>
</protein>
<evidence type="ECO:0000256" key="4">
    <source>
        <dbReference type="ARBA" id="ARBA00022475"/>
    </source>
</evidence>
<dbReference type="PANTHER" id="PTHR19139:SF199">
    <property type="entry name" value="MIP17260P"/>
    <property type="match status" value="1"/>
</dbReference>
<dbReference type="RefSeq" id="WP_196272168.1">
    <property type="nucleotide sequence ID" value="NZ_JADQDO010000005.1"/>
</dbReference>
<keyword evidence="5 8" id="KW-0812">Transmembrane</keyword>
<feature type="transmembrane region" description="Helical" evidence="9">
    <location>
        <begin position="7"/>
        <end position="27"/>
    </location>
</feature>
<evidence type="ECO:0000256" key="1">
    <source>
        <dbReference type="ARBA" id="ARBA00004651"/>
    </source>
</evidence>
<evidence type="ECO:0000256" key="9">
    <source>
        <dbReference type="SAM" id="Phobius"/>
    </source>
</evidence>
<dbReference type="SUPFAM" id="SSF81338">
    <property type="entry name" value="Aquaporin-like"/>
    <property type="match status" value="1"/>
</dbReference>
<evidence type="ECO:0000256" key="5">
    <source>
        <dbReference type="ARBA" id="ARBA00022692"/>
    </source>
</evidence>
<accession>A0A931BMX1</accession>
<organism evidence="10 11">
    <name type="scientific">Microvirga alba</name>
    <dbReference type="NCBI Taxonomy" id="2791025"/>
    <lineage>
        <taxon>Bacteria</taxon>
        <taxon>Pseudomonadati</taxon>
        <taxon>Pseudomonadota</taxon>
        <taxon>Alphaproteobacteria</taxon>
        <taxon>Hyphomicrobiales</taxon>
        <taxon>Methylobacteriaceae</taxon>
        <taxon>Microvirga</taxon>
    </lineage>
</organism>
<evidence type="ECO:0000256" key="3">
    <source>
        <dbReference type="ARBA" id="ARBA00022448"/>
    </source>
</evidence>
<dbReference type="PROSITE" id="PS51257">
    <property type="entry name" value="PROKAR_LIPOPROTEIN"/>
    <property type="match status" value="1"/>
</dbReference>
<comment type="subcellular location">
    <subcellularLocation>
        <location evidence="1">Cell membrane</location>
        <topology evidence="1">Multi-pass membrane protein</topology>
    </subcellularLocation>
</comment>
<sequence length="241" mass="24354">MSKFVAEAFGTAILVLIGCGAIVIGGYGPSFPLGIVPVGLAFGLSIMAMVYTIGPVSGCHINPAVTVGVAMAGRMPWSEAAGYIIAQVIGGLAGALILYGLLSGKLAGYDLAKSGLGQNGWGADYLGGYGAGSAFIVEVIATFIFVFTILRATAVDQFGAVAGLAIGLTLFILHLAFINVTGLSVNPARSLGPAIVVRGQALAQVWLFILAPAIGGALAGLVDRASGTARWTSERALKEVA</sequence>
<comment type="similarity">
    <text evidence="2 8">Belongs to the MIP/aquaporin (TC 1.A.8) family.</text>
</comment>
<dbReference type="Gene3D" id="1.20.1080.10">
    <property type="entry name" value="Glycerol uptake facilitator protein"/>
    <property type="match status" value="1"/>
</dbReference>
<dbReference type="Proteomes" id="UP000599312">
    <property type="component" value="Unassembled WGS sequence"/>
</dbReference>
<feature type="transmembrane region" description="Helical" evidence="9">
    <location>
        <begin position="33"/>
        <end position="53"/>
    </location>
</feature>
<keyword evidence="4" id="KW-1003">Cell membrane</keyword>
<dbReference type="GO" id="GO:0015250">
    <property type="term" value="F:water channel activity"/>
    <property type="evidence" value="ECO:0007669"/>
    <property type="project" value="TreeGrafter"/>
</dbReference>
<feature type="transmembrane region" description="Helical" evidence="9">
    <location>
        <begin position="129"/>
        <end position="150"/>
    </location>
</feature>
<gene>
    <name evidence="10" type="ORF">I2H38_12400</name>
</gene>
<reference evidence="10" key="1">
    <citation type="submission" date="2020-11" db="EMBL/GenBank/DDBJ databases">
        <authorList>
            <person name="Kim M.K."/>
        </authorList>
    </citation>
    <scope>NUCLEOTIDE SEQUENCE</scope>
    <source>
        <strain evidence="10">BT350</strain>
    </source>
</reference>
<dbReference type="Pfam" id="PF00230">
    <property type="entry name" value="MIP"/>
    <property type="match status" value="1"/>
</dbReference>
<dbReference type="EMBL" id="JADQDO010000005">
    <property type="protein sequence ID" value="MBF9234181.1"/>
    <property type="molecule type" value="Genomic_DNA"/>
</dbReference>
<evidence type="ECO:0000256" key="7">
    <source>
        <dbReference type="ARBA" id="ARBA00023136"/>
    </source>
</evidence>
<keyword evidence="11" id="KW-1185">Reference proteome</keyword>
<keyword evidence="3 8" id="KW-0813">Transport</keyword>
<dbReference type="PANTHER" id="PTHR19139">
    <property type="entry name" value="AQUAPORIN TRANSPORTER"/>
    <property type="match status" value="1"/>
</dbReference>
<keyword evidence="7 9" id="KW-0472">Membrane</keyword>
<dbReference type="PROSITE" id="PS00221">
    <property type="entry name" value="MIP"/>
    <property type="match status" value="1"/>
</dbReference>
<evidence type="ECO:0000256" key="6">
    <source>
        <dbReference type="ARBA" id="ARBA00022989"/>
    </source>
</evidence>
<keyword evidence="6 9" id="KW-1133">Transmembrane helix</keyword>
<name>A0A931BMX1_9HYPH</name>
<dbReference type="PRINTS" id="PR00783">
    <property type="entry name" value="MINTRINSICP"/>
</dbReference>
<proteinExistence type="inferred from homology"/>
<dbReference type="AlphaFoldDB" id="A0A931BMX1"/>